<keyword evidence="2" id="KW-0560">Oxidoreductase</keyword>
<dbReference type="InterPro" id="IPR020904">
    <property type="entry name" value="Sc_DH/Rdtase_CS"/>
</dbReference>
<keyword evidence="5" id="KW-1185">Reference proteome</keyword>
<dbReference type="PANTHER" id="PTHR43669:SF3">
    <property type="entry name" value="ALCOHOL DEHYDROGENASE, PUTATIVE (AFU_ORTHOLOGUE AFUA_3G03445)-RELATED"/>
    <property type="match status" value="1"/>
</dbReference>
<dbReference type="RefSeq" id="WP_344202102.1">
    <property type="nucleotide sequence ID" value="NZ_BAAAME010000004.1"/>
</dbReference>
<dbReference type="PANTHER" id="PTHR43669">
    <property type="entry name" value="5-KETO-D-GLUCONATE 5-REDUCTASE"/>
    <property type="match status" value="1"/>
</dbReference>
<comment type="similarity">
    <text evidence="1 3">Belongs to the short-chain dehydrogenases/reductases (SDR) family.</text>
</comment>
<dbReference type="SUPFAM" id="SSF51735">
    <property type="entry name" value="NAD(P)-binding Rossmann-fold domains"/>
    <property type="match status" value="1"/>
</dbReference>
<protein>
    <submittedName>
        <fullName evidence="4">SDR family oxidoreductase</fullName>
    </submittedName>
</protein>
<dbReference type="InterPro" id="IPR002347">
    <property type="entry name" value="SDR_fam"/>
</dbReference>
<dbReference type="Gene3D" id="3.40.50.720">
    <property type="entry name" value="NAD(P)-binding Rossmann-like Domain"/>
    <property type="match status" value="1"/>
</dbReference>
<evidence type="ECO:0000256" key="2">
    <source>
        <dbReference type="ARBA" id="ARBA00023002"/>
    </source>
</evidence>
<name>A0ABP4W0J4_9ACTN</name>
<reference evidence="5" key="1">
    <citation type="journal article" date="2019" name="Int. J. Syst. Evol. Microbiol.">
        <title>The Global Catalogue of Microorganisms (GCM) 10K type strain sequencing project: providing services to taxonomists for standard genome sequencing and annotation.</title>
        <authorList>
            <consortium name="The Broad Institute Genomics Platform"/>
            <consortium name="The Broad Institute Genome Sequencing Center for Infectious Disease"/>
            <person name="Wu L."/>
            <person name="Ma J."/>
        </authorList>
    </citation>
    <scope>NUCLEOTIDE SEQUENCE [LARGE SCALE GENOMIC DNA]</scope>
    <source>
        <strain evidence="5">JCM 13518</strain>
    </source>
</reference>
<dbReference type="CDD" id="cd05233">
    <property type="entry name" value="SDR_c"/>
    <property type="match status" value="1"/>
</dbReference>
<evidence type="ECO:0000256" key="3">
    <source>
        <dbReference type="RuleBase" id="RU000363"/>
    </source>
</evidence>
<sequence length="277" mass="28660">MAGQRVEVAGANAVVTGAAGGIGAAFARVLLERGAHVVLGDLDADRLAATAEGLRAEFGDRVRLWAGDSSTDAGVAELLAVAPGPVDLFVANAGVFRGFGLEATDQDWALSWQVNVLAHVAAARALVPGWLDASSSGGPGGAFVSVASAAGLLTQLGSPTYSATKHAALGFAEWLAATYGDQGVQVTAVCPMGVRTAMLEEGETSEQPDARLGMRSVVSAGEPIDAREVAEVALEAHEAGRFLALPHPEVDRMQQQKAADRDRWISGMQRFRTSLES</sequence>
<dbReference type="EMBL" id="BAAAME010000004">
    <property type="protein sequence ID" value="GAA1743979.1"/>
    <property type="molecule type" value="Genomic_DNA"/>
</dbReference>
<evidence type="ECO:0000313" key="4">
    <source>
        <dbReference type="EMBL" id="GAA1743979.1"/>
    </source>
</evidence>
<evidence type="ECO:0000256" key="1">
    <source>
        <dbReference type="ARBA" id="ARBA00006484"/>
    </source>
</evidence>
<proteinExistence type="inferred from homology"/>
<dbReference type="PROSITE" id="PS00061">
    <property type="entry name" value="ADH_SHORT"/>
    <property type="match status" value="1"/>
</dbReference>
<evidence type="ECO:0000313" key="5">
    <source>
        <dbReference type="Proteomes" id="UP001501057"/>
    </source>
</evidence>
<comment type="caution">
    <text evidence="4">The sequence shown here is derived from an EMBL/GenBank/DDBJ whole genome shotgun (WGS) entry which is preliminary data.</text>
</comment>
<dbReference type="PRINTS" id="PR00080">
    <property type="entry name" value="SDRFAMILY"/>
</dbReference>
<dbReference type="PRINTS" id="PR00081">
    <property type="entry name" value="GDHRDH"/>
</dbReference>
<dbReference type="Proteomes" id="UP001501057">
    <property type="component" value="Unassembled WGS sequence"/>
</dbReference>
<gene>
    <name evidence="4" type="ORF">GCM10009710_24990</name>
</gene>
<dbReference type="InterPro" id="IPR036291">
    <property type="entry name" value="NAD(P)-bd_dom_sf"/>
</dbReference>
<dbReference type="Pfam" id="PF00106">
    <property type="entry name" value="adh_short"/>
    <property type="match status" value="1"/>
</dbReference>
<accession>A0ABP4W0J4</accession>
<organism evidence="4 5">
    <name type="scientific">Aeromicrobium alkaliterrae</name>
    <dbReference type="NCBI Taxonomy" id="302168"/>
    <lineage>
        <taxon>Bacteria</taxon>
        <taxon>Bacillati</taxon>
        <taxon>Actinomycetota</taxon>
        <taxon>Actinomycetes</taxon>
        <taxon>Propionibacteriales</taxon>
        <taxon>Nocardioidaceae</taxon>
        <taxon>Aeromicrobium</taxon>
    </lineage>
</organism>